<evidence type="ECO:0000256" key="1">
    <source>
        <dbReference type="SAM" id="MobiDB-lite"/>
    </source>
</evidence>
<proteinExistence type="predicted"/>
<gene>
    <name evidence="2" type="ORF">CLOSTMETH_01116</name>
</gene>
<comment type="caution">
    <text evidence="2">The sequence shown here is derived from an EMBL/GenBank/DDBJ whole genome shotgun (WGS) entry which is preliminary data.</text>
</comment>
<name>C0EB98_9FIRM</name>
<keyword evidence="3" id="KW-1185">Reference proteome</keyword>
<dbReference type="Proteomes" id="UP000003340">
    <property type="component" value="Unassembled WGS sequence"/>
</dbReference>
<sequence length="55" mass="6264">MKKVIDNSQSWCYNEDTENNPNDFRKGVTPMDSSEKPVSMSQLNRCSHTTGDLNL</sequence>
<protein>
    <submittedName>
        <fullName evidence="2">Uncharacterized protein</fullName>
    </submittedName>
</protein>
<organism evidence="2 3">
    <name type="scientific">[Clostridium] methylpentosum DSM 5476</name>
    <dbReference type="NCBI Taxonomy" id="537013"/>
    <lineage>
        <taxon>Bacteria</taxon>
        <taxon>Bacillati</taxon>
        <taxon>Bacillota</taxon>
        <taxon>Clostridia</taxon>
        <taxon>Eubacteriales</taxon>
        <taxon>Oscillospiraceae</taxon>
        <taxon>Oscillospiraceae incertae sedis</taxon>
    </lineage>
</organism>
<dbReference type="EMBL" id="ACEC01000040">
    <property type="protein sequence ID" value="EEG31318.1"/>
    <property type="molecule type" value="Genomic_DNA"/>
</dbReference>
<feature type="compositionally biased region" description="Polar residues" evidence="1">
    <location>
        <begin position="1"/>
        <end position="12"/>
    </location>
</feature>
<feature type="compositionally biased region" description="Polar residues" evidence="1">
    <location>
        <begin position="39"/>
        <end position="55"/>
    </location>
</feature>
<evidence type="ECO:0000313" key="2">
    <source>
        <dbReference type="EMBL" id="EEG31318.1"/>
    </source>
</evidence>
<dbReference type="HOGENOM" id="CLU_3024022_0_0_9"/>
<feature type="region of interest" description="Disordered" evidence="1">
    <location>
        <begin position="1"/>
        <end position="55"/>
    </location>
</feature>
<reference evidence="2 3" key="1">
    <citation type="submission" date="2009-01" db="EMBL/GenBank/DDBJ databases">
        <authorList>
            <person name="Fulton L."/>
            <person name="Clifton S."/>
            <person name="Fulton B."/>
            <person name="Xu J."/>
            <person name="Minx P."/>
            <person name="Pepin K.H."/>
            <person name="Johnson M."/>
            <person name="Bhonagiri V."/>
            <person name="Nash W.E."/>
            <person name="Mardis E.R."/>
            <person name="Wilson R.K."/>
        </authorList>
    </citation>
    <scope>NUCLEOTIDE SEQUENCE [LARGE SCALE GENOMIC DNA]</scope>
    <source>
        <strain evidence="2 3">DSM 5476</strain>
    </source>
</reference>
<evidence type="ECO:0000313" key="3">
    <source>
        <dbReference type="Proteomes" id="UP000003340"/>
    </source>
</evidence>
<accession>C0EB98</accession>
<dbReference type="AlphaFoldDB" id="C0EB98"/>
<reference evidence="2 3" key="2">
    <citation type="submission" date="2009-02" db="EMBL/GenBank/DDBJ databases">
        <title>Draft genome sequence of Clostridium methylpentosum (DSM 5476).</title>
        <authorList>
            <person name="Sudarsanam P."/>
            <person name="Ley R."/>
            <person name="Guruge J."/>
            <person name="Turnbaugh P.J."/>
            <person name="Mahowald M."/>
            <person name="Liep D."/>
            <person name="Gordon J."/>
        </authorList>
    </citation>
    <scope>NUCLEOTIDE SEQUENCE [LARGE SCALE GENOMIC DNA]</scope>
    <source>
        <strain evidence="2 3">DSM 5476</strain>
    </source>
</reference>